<dbReference type="Proteomes" id="UP000515442">
    <property type="component" value="Chromosome"/>
</dbReference>
<dbReference type="AlphaFoldDB" id="A0A6S5C2K0"/>
<protein>
    <submittedName>
        <fullName evidence="1">Uncharacterized protein</fullName>
    </submittedName>
</protein>
<accession>A0A6S5C2K0</accession>
<sequence>MEHLAPDAARPLVLLVDDKTDSHKVMNGLLNELFYRHVFSCEAALVLMIVGQNDGACFQP</sequence>
<name>A0A6S5C2K0_AERVE</name>
<evidence type="ECO:0000313" key="1">
    <source>
        <dbReference type="EMBL" id="BBR39444.1"/>
    </source>
</evidence>
<organism evidence="1 2">
    <name type="scientific">Aeromonas veronii</name>
    <dbReference type="NCBI Taxonomy" id="654"/>
    <lineage>
        <taxon>Bacteria</taxon>
        <taxon>Pseudomonadati</taxon>
        <taxon>Pseudomonadota</taxon>
        <taxon>Gammaproteobacteria</taxon>
        <taxon>Aeromonadales</taxon>
        <taxon>Aeromonadaceae</taxon>
        <taxon>Aeromonas</taxon>
    </lineage>
</organism>
<proteinExistence type="predicted"/>
<evidence type="ECO:0000313" key="2">
    <source>
        <dbReference type="Proteomes" id="UP000515442"/>
    </source>
</evidence>
<dbReference type="EMBL" id="AP022038">
    <property type="protein sequence ID" value="BBR39444.1"/>
    <property type="molecule type" value="Genomic_DNA"/>
</dbReference>
<gene>
    <name evidence="1" type="ORF">WP3W19E03_19690</name>
</gene>
<dbReference type="RefSeq" id="WP_182939574.1">
    <property type="nucleotide sequence ID" value="NZ_AP022038.1"/>
</dbReference>
<reference evidence="1 2" key="1">
    <citation type="submission" date="2019-12" db="EMBL/GenBank/DDBJ databases">
        <title>complete genome sequences of Aeromonas veronii str. WP3-W19-ESBL-03 isolated from wastewater treatment plant effluent.</title>
        <authorList>
            <person name="Sekizuka T."/>
            <person name="Itokawa K."/>
            <person name="Yatsu K."/>
            <person name="Inamine Y."/>
            <person name="Kuroda M."/>
        </authorList>
    </citation>
    <scope>NUCLEOTIDE SEQUENCE [LARGE SCALE GENOMIC DNA]</scope>
    <source>
        <strain evidence="1 2">WP3-W19-ESBL-03</strain>
    </source>
</reference>